<evidence type="ECO:0000256" key="1">
    <source>
        <dbReference type="ARBA" id="ARBA00022737"/>
    </source>
</evidence>
<keyword evidence="2 3" id="KW-0040">ANK repeat</keyword>
<keyword evidence="1" id="KW-0677">Repeat</keyword>
<sequence length="101" mass="10995">MEEQLLLSAAEGNCADVQKILQSRIHQAGSFSINCRCKESTRSVENPGWTALHLASSSGHREVVEELLKAGADVNLQNNVGDTPLHIAARTGKKVRTLEQM</sequence>
<organism evidence="4 5">
    <name type="scientific">Salarias fasciatus</name>
    <name type="common">Jewelled blenny</name>
    <name type="synonym">Blennius fasciatus</name>
    <dbReference type="NCBI Taxonomy" id="181472"/>
    <lineage>
        <taxon>Eukaryota</taxon>
        <taxon>Metazoa</taxon>
        <taxon>Chordata</taxon>
        <taxon>Craniata</taxon>
        <taxon>Vertebrata</taxon>
        <taxon>Euteleostomi</taxon>
        <taxon>Actinopterygii</taxon>
        <taxon>Neopterygii</taxon>
        <taxon>Teleostei</taxon>
        <taxon>Neoteleostei</taxon>
        <taxon>Acanthomorphata</taxon>
        <taxon>Ovalentaria</taxon>
        <taxon>Blenniimorphae</taxon>
        <taxon>Blenniiformes</taxon>
        <taxon>Blennioidei</taxon>
        <taxon>Blenniidae</taxon>
        <taxon>Salariinae</taxon>
        <taxon>Salarias</taxon>
    </lineage>
</organism>
<dbReference type="InterPro" id="IPR036770">
    <property type="entry name" value="Ankyrin_rpt-contain_sf"/>
</dbReference>
<evidence type="ECO:0000256" key="3">
    <source>
        <dbReference type="PROSITE-ProRule" id="PRU00023"/>
    </source>
</evidence>
<dbReference type="PROSITE" id="PS50088">
    <property type="entry name" value="ANK_REPEAT"/>
    <property type="match status" value="1"/>
</dbReference>
<dbReference type="InterPro" id="IPR002110">
    <property type="entry name" value="Ankyrin_rpt"/>
</dbReference>
<dbReference type="AlphaFoldDB" id="A0A672H784"/>
<dbReference type="InParanoid" id="A0A672H784"/>
<dbReference type="GO" id="GO:0031436">
    <property type="term" value="C:BRCA1-BARD1 complex"/>
    <property type="evidence" value="ECO:0007669"/>
    <property type="project" value="TreeGrafter"/>
</dbReference>
<evidence type="ECO:0000256" key="2">
    <source>
        <dbReference type="ARBA" id="ARBA00023043"/>
    </source>
</evidence>
<dbReference type="Ensembl" id="ENSSFAT00005025944.1">
    <property type="protein sequence ID" value="ENSSFAP00005024935.1"/>
    <property type="gene ID" value="ENSSFAG00005012841.1"/>
</dbReference>
<accession>A0A672H784</accession>
<reference evidence="4" key="2">
    <citation type="submission" date="2025-08" db="UniProtKB">
        <authorList>
            <consortium name="Ensembl"/>
        </authorList>
    </citation>
    <scope>IDENTIFICATION</scope>
</reference>
<protein>
    <submittedName>
        <fullName evidence="4">Uncharacterized protein</fullName>
    </submittedName>
</protein>
<dbReference type="Pfam" id="PF12796">
    <property type="entry name" value="Ank_2"/>
    <property type="match status" value="1"/>
</dbReference>
<dbReference type="SMART" id="SM00248">
    <property type="entry name" value="ANK"/>
    <property type="match status" value="1"/>
</dbReference>
<dbReference type="GO" id="GO:0004842">
    <property type="term" value="F:ubiquitin-protein transferase activity"/>
    <property type="evidence" value="ECO:0007669"/>
    <property type="project" value="TreeGrafter"/>
</dbReference>
<dbReference type="PANTHER" id="PTHR24171">
    <property type="entry name" value="ANKYRIN REPEAT DOMAIN-CONTAINING PROTEIN 39-RELATED"/>
    <property type="match status" value="1"/>
</dbReference>
<dbReference type="SUPFAM" id="SSF48403">
    <property type="entry name" value="Ankyrin repeat"/>
    <property type="match status" value="1"/>
</dbReference>
<dbReference type="Gene3D" id="1.25.40.20">
    <property type="entry name" value="Ankyrin repeat-containing domain"/>
    <property type="match status" value="1"/>
</dbReference>
<dbReference type="Proteomes" id="UP000472267">
    <property type="component" value="Chromosome 18"/>
</dbReference>
<name>A0A672H784_SALFA</name>
<reference evidence="4" key="3">
    <citation type="submission" date="2025-09" db="UniProtKB">
        <authorList>
            <consortium name="Ensembl"/>
        </authorList>
    </citation>
    <scope>IDENTIFICATION</scope>
</reference>
<reference evidence="4" key="1">
    <citation type="submission" date="2019-06" db="EMBL/GenBank/DDBJ databases">
        <authorList>
            <consortium name="Wellcome Sanger Institute Data Sharing"/>
        </authorList>
    </citation>
    <scope>NUCLEOTIDE SEQUENCE [LARGE SCALE GENOMIC DNA]</scope>
</reference>
<dbReference type="PANTHER" id="PTHR24171:SF8">
    <property type="entry name" value="BRCA1-ASSOCIATED RING DOMAIN PROTEIN 1"/>
    <property type="match status" value="1"/>
</dbReference>
<dbReference type="PROSITE" id="PS50297">
    <property type="entry name" value="ANK_REP_REGION"/>
    <property type="match status" value="1"/>
</dbReference>
<dbReference type="GO" id="GO:0085020">
    <property type="term" value="P:protein K6-linked ubiquitination"/>
    <property type="evidence" value="ECO:0007669"/>
    <property type="project" value="TreeGrafter"/>
</dbReference>
<dbReference type="GO" id="GO:0070531">
    <property type="term" value="C:BRCA1-A complex"/>
    <property type="evidence" value="ECO:0007669"/>
    <property type="project" value="TreeGrafter"/>
</dbReference>
<keyword evidence="5" id="KW-1185">Reference proteome</keyword>
<feature type="repeat" description="ANK" evidence="3">
    <location>
        <begin position="47"/>
        <end position="79"/>
    </location>
</feature>
<dbReference type="OMA" id="CRCKEST"/>
<proteinExistence type="predicted"/>
<evidence type="ECO:0000313" key="4">
    <source>
        <dbReference type="Ensembl" id="ENSSFAP00005024935.1"/>
    </source>
</evidence>
<evidence type="ECO:0000313" key="5">
    <source>
        <dbReference type="Proteomes" id="UP000472267"/>
    </source>
</evidence>